<evidence type="ECO:0000313" key="3">
    <source>
        <dbReference type="Proteomes" id="UP001501391"/>
    </source>
</evidence>
<sequence length="84" mass="9258">MQRFDQRRCKTCRVADALPVRFRPGPPGRRRVRQGGPGRSGESCQLPQLITDILGILAEMRETAAAAPTPVDRSVTTQIKALTE</sequence>
<reference evidence="2 3" key="1">
    <citation type="journal article" date="2019" name="Int. J. Syst. Evol. Microbiol.">
        <title>The Global Catalogue of Microorganisms (GCM) 10K type strain sequencing project: providing services to taxonomists for standard genome sequencing and annotation.</title>
        <authorList>
            <consortium name="The Broad Institute Genomics Platform"/>
            <consortium name="The Broad Institute Genome Sequencing Center for Infectious Disease"/>
            <person name="Wu L."/>
            <person name="Ma J."/>
        </authorList>
    </citation>
    <scope>NUCLEOTIDE SEQUENCE [LARGE SCALE GENOMIC DNA]</scope>
    <source>
        <strain evidence="2 3">JCM 14924</strain>
    </source>
</reference>
<name>A0ABN3BWW0_9ACTN</name>
<feature type="region of interest" description="Disordered" evidence="1">
    <location>
        <begin position="20"/>
        <end position="44"/>
    </location>
</feature>
<dbReference type="Proteomes" id="UP001501391">
    <property type="component" value="Unassembled WGS sequence"/>
</dbReference>
<feature type="region of interest" description="Disordered" evidence="1">
    <location>
        <begin position="65"/>
        <end position="84"/>
    </location>
</feature>
<gene>
    <name evidence="2" type="ORF">GCM10009787_55210</name>
</gene>
<dbReference type="EMBL" id="BAAAOQ010000019">
    <property type="protein sequence ID" value="GAA2201213.1"/>
    <property type="molecule type" value="Genomic_DNA"/>
</dbReference>
<organism evidence="2 3">
    <name type="scientific">Streptomyces bangladeshensis</name>
    <dbReference type="NCBI Taxonomy" id="295352"/>
    <lineage>
        <taxon>Bacteria</taxon>
        <taxon>Bacillati</taxon>
        <taxon>Actinomycetota</taxon>
        <taxon>Actinomycetes</taxon>
        <taxon>Kitasatosporales</taxon>
        <taxon>Streptomycetaceae</taxon>
        <taxon>Streptomyces</taxon>
    </lineage>
</organism>
<comment type="caution">
    <text evidence="2">The sequence shown here is derived from an EMBL/GenBank/DDBJ whole genome shotgun (WGS) entry which is preliminary data.</text>
</comment>
<proteinExistence type="predicted"/>
<evidence type="ECO:0000256" key="1">
    <source>
        <dbReference type="SAM" id="MobiDB-lite"/>
    </source>
</evidence>
<accession>A0ABN3BWW0</accession>
<protein>
    <submittedName>
        <fullName evidence="2">Uncharacterized protein</fullName>
    </submittedName>
</protein>
<evidence type="ECO:0000313" key="2">
    <source>
        <dbReference type="EMBL" id="GAA2201213.1"/>
    </source>
</evidence>
<feature type="compositionally biased region" description="Polar residues" evidence="1">
    <location>
        <begin position="74"/>
        <end position="84"/>
    </location>
</feature>
<keyword evidence="3" id="KW-1185">Reference proteome</keyword>